<evidence type="ECO:0000259" key="8">
    <source>
        <dbReference type="PROSITE" id="PS50850"/>
    </source>
</evidence>
<dbReference type="Proteomes" id="UP001232245">
    <property type="component" value="Unassembled WGS sequence"/>
</dbReference>
<feature type="transmembrane region" description="Helical" evidence="7">
    <location>
        <begin position="348"/>
        <end position="370"/>
    </location>
</feature>
<keyword evidence="3" id="KW-1003">Cell membrane</keyword>
<dbReference type="Gene3D" id="1.20.1250.20">
    <property type="entry name" value="MFS general substrate transporter like domains"/>
    <property type="match status" value="1"/>
</dbReference>
<dbReference type="EMBL" id="JAUSTZ010000003">
    <property type="protein sequence ID" value="MDQ0225701.1"/>
    <property type="molecule type" value="Genomic_DNA"/>
</dbReference>
<evidence type="ECO:0000256" key="1">
    <source>
        <dbReference type="ARBA" id="ARBA00004651"/>
    </source>
</evidence>
<feature type="transmembrane region" description="Helical" evidence="7">
    <location>
        <begin position="260"/>
        <end position="281"/>
    </location>
</feature>
<keyword evidence="10" id="KW-1185">Reference proteome</keyword>
<feature type="transmembrane region" description="Helical" evidence="7">
    <location>
        <begin position="311"/>
        <end position="336"/>
    </location>
</feature>
<keyword evidence="6 7" id="KW-0472">Membrane</keyword>
<feature type="domain" description="Major facilitator superfamily (MFS) profile" evidence="8">
    <location>
        <begin position="7"/>
        <end position="404"/>
    </location>
</feature>
<sequence length="417" mass="45501">MNIKKKLVTWKYPAILLLGIGISNIGDWIYFLSLNLIVLDMTGSPLAVSGLYIIKSLATLFSNFWAGSMIDRLNKRKLMVFLDLFRATFIAILPFFSSIALIYMIVLIINMASSIFGPTSMTYITKLIPQEQRKQFNSLHSLVTSGAFLLGPAVAGLLFLMGTPIFAIYINAVALFISGMITLGMPDVEKGAFVPSASNRLSLEIIKKDWSVVAQYSSRNRYVMMIYFLFNGVMVIMASAVDSLEATFAKEVLLLSDSEYGFLVTIAGAGIAVGAFINAFLVKKIETSLLIGLGSVLVSAGYLIYAFSSSFFVAAIGFFLLAFFIAYANTGFLTFYQNNISVDVMGRIGSVYSLIQAILVIIVTSIMGIIAQNGSIQTVVIIGVLLMMILSITLCTLCFLPSKRLLYQSASVETKGL</sequence>
<keyword evidence="2" id="KW-0813">Transport</keyword>
<feature type="transmembrane region" description="Helical" evidence="7">
    <location>
        <begin position="12"/>
        <end position="34"/>
    </location>
</feature>
<keyword evidence="4 7" id="KW-0812">Transmembrane</keyword>
<dbReference type="Pfam" id="PF07690">
    <property type="entry name" value="MFS_1"/>
    <property type="match status" value="1"/>
</dbReference>
<dbReference type="PANTHER" id="PTHR43266">
    <property type="entry name" value="MACROLIDE-EFFLUX PROTEIN"/>
    <property type="match status" value="1"/>
</dbReference>
<dbReference type="PROSITE" id="PS50850">
    <property type="entry name" value="MFS"/>
    <property type="match status" value="1"/>
</dbReference>
<evidence type="ECO:0000256" key="5">
    <source>
        <dbReference type="ARBA" id="ARBA00022989"/>
    </source>
</evidence>
<comment type="caution">
    <text evidence="9">The sequence shown here is derived from an EMBL/GenBank/DDBJ whole genome shotgun (WGS) entry which is preliminary data.</text>
</comment>
<evidence type="ECO:0000313" key="10">
    <source>
        <dbReference type="Proteomes" id="UP001232245"/>
    </source>
</evidence>
<dbReference type="CDD" id="cd06173">
    <property type="entry name" value="MFS_MefA_like"/>
    <property type="match status" value="1"/>
</dbReference>
<dbReference type="SUPFAM" id="SSF103473">
    <property type="entry name" value="MFS general substrate transporter"/>
    <property type="match status" value="1"/>
</dbReference>
<dbReference type="PANTHER" id="PTHR43266:SF2">
    <property type="entry name" value="MAJOR FACILITATOR SUPERFAMILY (MFS) PROFILE DOMAIN-CONTAINING PROTEIN"/>
    <property type="match status" value="1"/>
</dbReference>
<keyword evidence="5 7" id="KW-1133">Transmembrane helix</keyword>
<comment type="subcellular location">
    <subcellularLocation>
        <location evidence="1">Cell membrane</location>
        <topology evidence="1">Multi-pass membrane protein</topology>
    </subcellularLocation>
</comment>
<proteinExistence type="predicted"/>
<reference evidence="9 10" key="1">
    <citation type="submission" date="2023-07" db="EMBL/GenBank/DDBJ databases">
        <title>Genomic Encyclopedia of Type Strains, Phase IV (KMG-IV): sequencing the most valuable type-strain genomes for metagenomic binning, comparative biology and taxonomic classification.</title>
        <authorList>
            <person name="Goeker M."/>
        </authorList>
    </citation>
    <scope>NUCLEOTIDE SEQUENCE [LARGE SCALE GENOMIC DNA]</scope>
    <source>
        <strain evidence="9 10">DSM 17723</strain>
    </source>
</reference>
<evidence type="ECO:0000256" key="6">
    <source>
        <dbReference type="ARBA" id="ARBA00023136"/>
    </source>
</evidence>
<dbReference type="InterPro" id="IPR011701">
    <property type="entry name" value="MFS"/>
</dbReference>
<dbReference type="InterPro" id="IPR036259">
    <property type="entry name" value="MFS_trans_sf"/>
</dbReference>
<feature type="transmembrane region" description="Helical" evidence="7">
    <location>
        <begin position="288"/>
        <end position="305"/>
    </location>
</feature>
<evidence type="ECO:0000313" key="9">
    <source>
        <dbReference type="EMBL" id="MDQ0225701.1"/>
    </source>
</evidence>
<gene>
    <name evidence="9" type="ORF">J2S02_002045</name>
</gene>
<evidence type="ECO:0000256" key="7">
    <source>
        <dbReference type="SAM" id="Phobius"/>
    </source>
</evidence>
<feature type="transmembrane region" description="Helical" evidence="7">
    <location>
        <begin position="46"/>
        <end position="66"/>
    </location>
</feature>
<feature type="transmembrane region" description="Helical" evidence="7">
    <location>
        <begin position="222"/>
        <end position="240"/>
    </location>
</feature>
<evidence type="ECO:0000256" key="3">
    <source>
        <dbReference type="ARBA" id="ARBA00022475"/>
    </source>
</evidence>
<dbReference type="InterPro" id="IPR022324">
    <property type="entry name" value="Bacilysin_exporter_BacE_put"/>
</dbReference>
<evidence type="ECO:0000256" key="2">
    <source>
        <dbReference type="ARBA" id="ARBA00022448"/>
    </source>
</evidence>
<dbReference type="InterPro" id="IPR020846">
    <property type="entry name" value="MFS_dom"/>
</dbReference>
<dbReference type="PRINTS" id="PR01988">
    <property type="entry name" value="EXPORTERBACE"/>
</dbReference>
<accession>A0ABT9Z0D0</accession>
<name>A0ABT9Z0D0_9BACI</name>
<organism evidence="9 10">
    <name type="scientific">Metabacillus niabensis</name>
    <dbReference type="NCBI Taxonomy" id="324854"/>
    <lineage>
        <taxon>Bacteria</taxon>
        <taxon>Bacillati</taxon>
        <taxon>Bacillota</taxon>
        <taxon>Bacilli</taxon>
        <taxon>Bacillales</taxon>
        <taxon>Bacillaceae</taxon>
        <taxon>Metabacillus</taxon>
    </lineage>
</organism>
<protein>
    <submittedName>
        <fullName evidence="9">MFS family arabinose efflux permease</fullName>
    </submittedName>
</protein>
<feature type="transmembrane region" description="Helical" evidence="7">
    <location>
        <begin position="376"/>
        <end position="400"/>
    </location>
</feature>
<evidence type="ECO:0000256" key="4">
    <source>
        <dbReference type="ARBA" id="ARBA00022692"/>
    </source>
</evidence>